<reference evidence="2" key="1">
    <citation type="submission" date="2022-03" db="EMBL/GenBank/DDBJ databases">
        <authorList>
            <person name="Alioto T."/>
            <person name="Alioto T."/>
            <person name="Gomez Garrido J."/>
        </authorList>
    </citation>
    <scope>NUCLEOTIDE SEQUENCE</scope>
</reference>
<proteinExistence type="predicted"/>
<evidence type="ECO:0000313" key="3">
    <source>
        <dbReference type="Proteomes" id="UP001295444"/>
    </source>
</evidence>
<feature type="region of interest" description="Disordered" evidence="1">
    <location>
        <begin position="289"/>
        <end position="327"/>
    </location>
</feature>
<dbReference type="PANTHER" id="PTHR11505">
    <property type="entry name" value="L1 TRANSPOSABLE ELEMENT-RELATED"/>
    <property type="match status" value="1"/>
</dbReference>
<gene>
    <name evidence="2" type="ORF">PECUL_23A005850</name>
</gene>
<dbReference type="EMBL" id="OW240920">
    <property type="protein sequence ID" value="CAH2314431.1"/>
    <property type="molecule type" value="Genomic_DNA"/>
</dbReference>
<name>A0AAD1T0S1_PELCU</name>
<dbReference type="Proteomes" id="UP001295444">
    <property type="component" value="Chromosome 09"/>
</dbReference>
<dbReference type="AlphaFoldDB" id="A0AAD1T0S1"/>
<dbReference type="Gene3D" id="3.30.70.1820">
    <property type="entry name" value="L1 transposable element, RRM domain"/>
    <property type="match status" value="1"/>
</dbReference>
<evidence type="ECO:0000256" key="1">
    <source>
        <dbReference type="SAM" id="MobiDB-lite"/>
    </source>
</evidence>
<sequence length="342" mass="39216">MASARPATLAHRYLPPQDPALRTQPEIRLCPELWLKYQQISASMLTRMEKSDMLTELKAITREEVAAVRTDQTALKQRVDDLEVDRLQNTQRQEATDLATTRQGNIFLDLHRQIEDLDNHGWRNNIRIRVIPEAEGEVPQKILMGLFTHLLGDAAPSDFGIERAHGALRAPRRDGLPSDIICALVSFQLKKSLMRAARDQQQITYMDAQVYLFQDLSMITLDACRALRPLTRLLQERRIPYKWGFPFSLQAWVGNMWHVIRWQNDVPRFLRSAGLPAIPVPNWILEGPPARATGPTEVAHNLQPDPRPQRHRGGTEAQRSKKHTKCAEAAPRTFPDLHLFRY</sequence>
<organism evidence="2 3">
    <name type="scientific">Pelobates cultripes</name>
    <name type="common">Western spadefoot toad</name>
    <dbReference type="NCBI Taxonomy" id="61616"/>
    <lineage>
        <taxon>Eukaryota</taxon>
        <taxon>Metazoa</taxon>
        <taxon>Chordata</taxon>
        <taxon>Craniata</taxon>
        <taxon>Vertebrata</taxon>
        <taxon>Euteleostomi</taxon>
        <taxon>Amphibia</taxon>
        <taxon>Batrachia</taxon>
        <taxon>Anura</taxon>
        <taxon>Pelobatoidea</taxon>
        <taxon>Pelobatidae</taxon>
        <taxon>Pelobates</taxon>
    </lineage>
</organism>
<evidence type="ECO:0000313" key="2">
    <source>
        <dbReference type="EMBL" id="CAH2314431.1"/>
    </source>
</evidence>
<protein>
    <submittedName>
        <fullName evidence="2">Uncharacterized protein</fullName>
    </submittedName>
</protein>
<keyword evidence="3" id="KW-1185">Reference proteome</keyword>
<accession>A0AAD1T0S1</accession>
<dbReference type="InterPro" id="IPR004244">
    <property type="entry name" value="Transposase_22"/>
</dbReference>